<feature type="compositionally biased region" description="Low complexity" evidence="1">
    <location>
        <begin position="173"/>
        <end position="189"/>
    </location>
</feature>
<evidence type="ECO:0000313" key="2">
    <source>
        <dbReference type="EMBL" id="GJE92255.1"/>
    </source>
</evidence>
<evidence type="ECO:0000313" key="3">
    <source>
        <dbReference type="Proteomes" id="UP000703269"/>
    </source>
</evidence>
<keyword evidence="3" id="KW-1185">Reference proteome</keyword>
<reference evidence="2 3" key="1">
    <citation type="submission" date="2021-08" db="EMBL/GenBank/DDBJ databases">
        <title>Draft Genome Sequence of Phanerochaete sordida strain YK-624.</title>
        <authorList>
            <person name="Mori T."/>
            <person name="Dohra H."/>
            <person name="Suzuki T."/>
            <person name="Kawagishi H."/>
            <person name="Hirai H."/>
        </authorList>
    </citation>
    <scope>NUCLEOTIDE SEQUENCE [LARGE SCALE GENOMIC DNA]</scope>
    <source>
        <strain evidence="2 3">YK-624</strain>
    </source>
</reference>
<accession>A0A9P3GCP3</accession>
<organism evidence="2 3">
    <name type="scientific">Phanerochaete sordida</name>
    <dbReference type="NCBI Taxonomy" id="48140"/>
    <lineage>
        <taxon>Eukaryota</taxon>
        <taxon>Fungi</taxon>
        <taxon>Dikarya</taxon>
        <taxon>Basidiomycota</taxon>
        <taxon>Agaricomycotina</taxon>
        <taxon>Agaricomycetes</taxon>
        <taxon>Polyporales</taxon>
        <taxon>Phanerochaetaceae</taxon>
        <taxon>Phanerochaete</taxon>
    </lineage>
</organism>
<proteinExistence type="predicted"/>
<feature type="region of interest" description="Disordered" evidence="1">
    <location>
        <begin position="1"/>
        <end position="103"/>
    </location>
</feature>
<protein>
    <submittedName>
        <fullName evidence="2">Uncharacterized protein</fullName>
    </submittedName>
</protein>
<gene>
    <name evidence="2" type="ORF">PsYK624_084080</name>
</gene>
<feature type="compositionally biased region" description="Basic and acidic residues" evidence="1">
    <location>
        <begin position="201"/>
        <end position="212"/>
    </location>
</feature>
<sequence>MTDRVDIDGQQGAADAPAKPEAGLTEWQLKAKARAMQWQAEKGEGSETQEPEDETITARAARLRREANTDPSGAKRSNNLPTSLPLWGTPVRNGPSPAAQGRAPEPMSLAAFIGGRATAPRLNKHAPQQDAYDATQYEQRKITAPHPVFGRGGIALPGLAAKGRLQAEAEALAAKVASPQQPAEEPAPAFSSGGESMVKARIREAEERRQLSAEKLSSSLVKS</sequence>
<feature type="compositionally biased region" description="Polar residues" evidence="1">
    <location>
        <begin position="69"/>
        <end position="82"/>
    </location>
</feature>
<dbReference type="Proteomes" id="UP000703269">
    <property type="component" value="Unassembled WGS sequence"/>
</dbReference>
<feature type="region of interest" description="Disordered" evidence="1">
    <location>
        <begin position="173"/>
        <end position="223"/>
    </location>
</feature>
<name>A0A9P3GCP3_9APHY</name>
<dbReference type="OrthoDB" id="6375767at2759"/>
<dbReference type="AlphaFoldDB" id="A0A9P3GCP3"/>
<dbReference type="EMBL" id="BPQB01000025">
    <property type="protein sequence ID" value="GJE92255.1"/>
    <property type="molecule type" value="Genomic_DNA"/>
</dbReference>
<evidence type="ECO:0000256" key="1">
    <source>
        <dbReference type="SAM" id="MobiDB-lite"/>
    </source>
</evidence>
<comment type="caution">
    <text evidence="2">The sequence shown here is derived from an EMBL/GenBank/DDBJ whole genome shotgun (WGS) entry which is preliminary data.</text>
</comment>